<accession>A0A5B8RXA3</accession>
<keyword evidence="2" id="KW-1185">Reference proteome</keyword>
<dbReference type="SUPFAM" id="SSF51735">
    <property type="entry name" value="NAD(P)-binding Rossmann-fold domains"/>
    <property type="match status" value="1"/>
</dbReference>
<dbReference type="AlphaFoldDB" id="A0A5B8RXA3"/>
<evidence type="ECO:0000313" key="2">
    <source>
        <dbReference type="Proteomes" id="UP000321199"/>
    </source>
</evidence>
<dbReference type="PANTHER" id="PTHR43677:SF11">
    <property type="entry name" value="ZINC-CONTAINING ALCOHOL DEHYDROGENASE"/>
    <property type="match status" value="1"/>
</dbReference>
<organism evidence="1 2">
    <name type="scientific">Comamonas flocculans</name>
    <dbReference type="NCBI Taxonomy" id="2597701"/>
    <lineage>
        <taxon>Bacteria</taxon>
        <taxon>Pseudomonadati</taxon>
        <taxon>Pseudomonadota</taxon>
        <taxon>Betaproteobacteria</taxon>
        <taxon>Burkholderiales</taxon>
        <taxon>Comamonadaceae</taxon>
        <taxon>Comamonas</taxon>
    </lineage>
</organism>
<dbReference type="InterPro" id="IPR011032">
    <property type="entry name" value="GroES-like_sf"/>
</dbReference>
<name>A0A5B8RXA3_9BURK</name>
<sequence>MKAAVISSSGQAPHYRDIDEPLAVKPGEMQIQVLAAGLHHLTRGMAAGAHYSSRGHAPLVAGMDGVGRGSDGKLRYFVQGPGQPGTMAERTVIELHHSITLPDDCDPVLIAGTMNPAMASWMALRCRLPSFRARLPLQRGKRVLILGATGCSGRLAVQIARHLGASQVLAAGRNAARLAALPALGATGTVTLGAAELGHLASEVDVVLDFVWGECCVRTMEAILRQRSNRSQPLDWLHVGSMAGDVAPIPGAFLRSARLQVMGSGLGAISGREMLAELPELVRTIARGTFKTEVRALPLSEVERAWSDDDAPAGRIVFTP</sequence>
<dbReference type="Gene3D" id="3.40.50.720">
    <property type="entry name" value="NAD(P)-binding Rossmann-like Domain"/>
    <property type="match status" value="1"/>
</dbReference>
<dbReference type="InterPro" id="IPR036291">
    <property type="entry name" value="NAD(P)-bd_dom_sf"/>
</dbReference>
<dbReference type="GO" id="GO:0016491">
    <property type="term" value="F:oxidoreductase activity"/>
    <property type="evidence" value="ECO:0007669"/>
    <property type="project" value="TreeGrafter"/>
</dbReference>
<evidence type="ECO:0000313" key="1">
    <source>
        <dbReference type="EMBL" id="QEA14130.1"/>
    </source>
</evidence>
<dbReference type="Gene3D" id="3.90.180.10">
    <property type="entry name" value="Medium-chain alcohol dehydrogenases, catalytic domain"/>
    <property type="match status" value="1"/>
</dbReference>
<protein>
    <submittedName>
        <fullName evidence="1">Zinc-binding alcohol dehydrogenase family protein</fullName>
    </submittedName>
</protein>
<gene>
    <name evidence="1" type="ORF">FOZ74_14450</name>
</gene>
<dbReference type="SUPFAM" id="SSF50129">
    <property type="entry name" value="GroES-like"/>
    <property type="match status" value="1"/>
</dbReference>
<dbReference type="EMBL" id="CP042344">
    <property type="protein sequence ID" value="QEA14130.1"/>
    <property type="molecule type" value="Genomic_DNA"/>
</dbReference>
<proteinExistence type="predicted"/>
<dbReference type="InterPro" id="IPR051397">
    <property type="entry name" value="Zn-ADH-like_protein"/>
</dbReference>
<dbReference type="RefSeq" id="WP_146913711.1">
    <property type="nucleotide sequence ID" value="NZ_CP042344.1"/>
</dbReference>
<reference evidence="1 2" key="1">
    <citation type="submission" date="2019-07" db="EMBL/GenBank/DDBJ databases">
        <title>Complete genome sequence of Comamonas sp. NLF 7-7 isolated from livestock.</title>
        <authorList>
            <person name="Kim D.H."/>
            <person name="Kim J.G."/>
        </authorList>
    </citation>
    <scope>NUCLEOTIDE SEQUENCE [LARGE SCALE GENOMIC DNA]</scope>
    <source>
        <strain evidence="1 2">NLF 7-7</strain>
    </source>
</reference>
<dbReference type="PANTHER" id="PTHR43677">
    <property type="entry name" value="SHORT-CHAIN DEHYDROGENASE/REDUCTASE"/>
    <property type="match status" value="1"/>
</dbReference>
<dbReference type="Proteomes" id="UP000321199">
    <property type="component" value="Chromosome"/>
</dbReference>
<dbReference type="KEGG" id="cof:FOZ74_14450"/>
<dbReference type="OrthoDB" id="9787435at2"/>